<dbReference type="InterPro" id="IPR017941">
    <property type="entry name" value="Rieske_2Fe-2S"/>
</dbReference>
<sequence length="439" mass="48932">MNEATPPLPPPIAADAGIGPYRAGELFAADGSAVDRRIFVDEHLYRLEQERIFARCWLYLGHESELPVRGAFFTTTMGEDPVIVLRDKAEGRLRAFLNSCSHRGAKVCRVDSGVTGAFRCPYHSWTFSTEGQLVGVPRQDAVYGSTLDRSRHGLREVPKVESFSGMIFASWDPAAPSLREYLGDMAFYLELMLTRMDGGTEQIGGVHKWTIDVNWKIPSENFAGDHYHVPSTHGAGVEMGYRSQLTNHGYCIQTGNGHSIGSERGGAQQGTAVPTEYDAFMARMRAEFAARYGQDAEAFVPIGVGTLFPNFSFLDSARFRSFRVWHPRGVDKIEVHSWCIVDKSMPAELKAAVRQRYSLAFGPGGIFEQDDGDIWQSVQDALRGHIGRQGRFNYQMGLGREAPTSERYGTPFPGSCSDILMTEANQRAFYRHYAKLMQD</sequence>
<evidence type="ECO:0000256" key="5">
    <source>
        <dbReference type="ARBA" id="ARBA00022964"/>
    </source>
</evidence>
<reference evidence="11 12" key="1">
    <citation type="submission" date="2019-03" db="EMBL/GenBank/DDBJ databases">
        <title>Ramlibacter rhizophilus CCTCC AB2015357, whole genome shotgun sequence.</title>
        <authorList>
            <person name="Zhang X."/>
            <person name="Feng G."/>
            <person name="Zhu H."/>
        </authorList>
    </citation>
    <scope>NUCLEOTIDE SEQUENCE [LARGE SCALE GENOMIC DNA]</scope>
    <source>
        <strain evidence="11 12">CCTCC AB2015357</strain>
    </source>
</reference>
<dbReference type="Gene3D" id="3.90.380.10">
    <property type="entry name" value="Naphthalene 1,2-dioxygenase Alpha Subunit, Chain A, domain 1"/>
    <property type="match status" value="1"/>
</dbReference>
<dbReference type="PANTHER" id="PTHR43756:SF1">
    <property type="entry name" value="3-PHENYLPROPIONATE_CINNAMIC ACID DIOXYGENASE SUBUNIT ALPHA"/>
    <property type="match status" value="1"/>
</dbReference>
<dbReference type="SUPFAM" id="SSF50022">
    <property type="entry name" value="ISP domain"/>
    <property type="match status" value="1"/>
</dbReference>
<dbReference type="Gene3D" id="2.102.10.10">
    <property type="entry name" value="Rieske [2Fe-2S] iron-sulphur domain"/>
    <property type="match status" value="1"/>
</dbReference>
<evidence type="ECO:0000256" key="4">
    <source>
        <dbReference type="ARBA" id="ARBA00022797"/>
    </source>
</evidence>
<protein>
    <submittedName>
        <fullName evidence="11">Aromatic ring-hydroxylating dioxygenase subunit alpha</fullName>
    </submittedName>
</protein>
<comment type="caution">
    <text evidence="11">The sequence shown here is derived from an EMBL/GenBank/DDBJ whole genome shotgun (WGS) entry which is preliminary data.</text>
</comment>
<evidence type="ECO:0000256" key="9">
    <source>
        <dbReference type="ARBA" id="ARBA00023027"/>
    </source>
</evidence>
<evidence type="ECO:0000256" key="6">
    <source>
        <dbReference type="ARBA" id="ARBA00023002"/>
    </source>
</evidence>
<dbReference type="InterPro" id="IPR001663">
    <property type="entry name" value="Rng_hydr_dOase-A"/>
</dbReference>
<keyword evidence="9" id="KW-0520">NAD</keyword>
<dbReference type="InterPro" id="IPR043266">
    <property type="entry name" value="RHO_NdoB-like_C"/>
</dbReference>
<dbReference type="OrthoDB" id="9790995at2"/>
<evidence type="ECO:0000259" key="10">
    <source>
        <dbReference type="PROSITE" id="PS51296"/>
    </source>
</evidence>
<dbReference type="AlphaFoldDB" id="A0A4Z0BG74"/>
<accession>A0A4Z0BG74</accession>
<dbReference type="SUPFAM" id="SSF55961">
    <property type="entry name" value="Bet v1-like"/>
    <property type="match status" value="1"/>
</dbReference>
<evidence type="ECO:0000313" key="12">
    <source>
        <dbReference type="Proteomes" id="UP000297564"/>
    </source>
</evidence>
<evidence type="ECO:0000256" key="1">
    <source>
        <dbReference type="ARBA" id="ARBA00008751"/>
    </source>
</evidence>
<dbReference type="Pfam" id="PF00355">
    <property type="entry name" value="Rieske"/>
    <property type="match status" value="1"/>
</dbReference>
<evidence type="ECO:0000313" key="11">
    <source>
        <dbReference type="EMBL" id="TFY97453.1"/>
    </source>
</evidence>
<dbReference type="Pfam" id="PF00848">
    <property type="entry name" value="Ring_hydroxyl_A"/>
    <property type="match status" value="1"/>
</dbReference>
<keyword evidence="6" id="KW-0560">Oxidoreductase</keyword>
<dbReference type="InterPro" id="IPR015879">
    <property type="entry name" value="Ring_hydroxy_dOase_asu_C_dom"/>
</dbReference>
<evidence type="ECO:0000256" key="3">
    <source>
        <dbReference type="ARBA" id="ARBA00022723"/>
    </source>
</evidence>
<keyword evidence="2" id="KW-0001">2Fe-2S</keyword>
<dbReference type="Proteomes" id="UP000297564">
    <property type="component" value="Unassembled WGS sequence"/>
</dbReference>
<dbReference type="PROSITE" id="PS51296">
    <property type="entry name" value="RIESKE"/>
    <property type="match status" value="1"/>
</dbReference>
<keyword evidence="7" id="KW-0408">Iron</keyword>
<evidence type="ECO:0000256" key="7">
    <source>
        <dbReference type="ARBA" id="ARBA00023004"/>
    </source>
</evidence>
<dbReference type="RefSeq" id="WP_135286619.1">
    <property type="nucleotide sequence ID" value="NZ_SMLL01000007.1"/>
</dbReference>
<dbReference type="PANTHER" id="PTHR43756">
    <property type="entry name" value="CHOLINE MONOOXYGENASE, CHLOROPLASTIC"/>
    <property type="match status" value="1"/>
</dbReference>
<evidence type="ECO:0000256" key="2">
    <source>
        <dbReference type="ARBA" id="ARBA00022714"/>
    </source>
</evidence>
<gene>
    <name evidence="11" type="ORF">EZ242_18190</name>
</gene>
<keyword evidence="12" id="KW-1185">Reference proteome</keyword>
<organism evidence="11 12">
    <name type="scientific">Ramlibacter rhizophilus</name>
    <dbReference type="NCBI Taxonomy" id="1781167"/>
    <lineage>
        <taxon>Bacteria</taxon>
        <taxon>Pseudomonadati</taxon>
        <taxon>Pseudomonadota</taxon>
        <taxon>Betaproteobacteria</taxon>
        <taxon>Burkholderiales</taxon>
        <taxon>Comamonadaceae</taxon>
        <taxon>Ramlibacter</taxon>
    </lineage>
</organism>
<comment type="similarity">
    <text evidence="1">Belongs to the bacterial ring-hydroxylating dioxygenase alpha subunit family.</text>
</comment>
<keyword evidence="5 11" id="KW-0223">Dioxygenase</keyword>
<dbReference type="GO" id="GO:0051213">
    <property type="term" value="F:dioxygenase activity"/>
    <property type="evidence" value="ECO:0007669"/>
    <property type="project" value="UniProtKB-KW"/>
</dbReference>
<keyword evidence="4" id="KW-0058">Aromatic hydrocarbons catabolism</keyword>
<dbReference type="InterPro" id="IPR036922">
    <property type="entry name" value="Rieske_2Fe-2S_sf"/>
</dbReference>
<dbReference type="PRINTS" id="PR00090">
    <property type="entry name" value="RNGDIOXGNASE"/>
</dbReference>
<keyword evidence="8" id="KW-0411">Iron-sulfur</keyword>
<proteinExistence type="inferred from homology"/>
<dbReference type="GO" id="GO:0005506">
    <property type="term" value="F:iron ion binding"/>
    <property type="evidence" value="ECO:0007669"/>
    <property type="project" value="InterPro"/>
</dbReference>
<keyword evidence="3" id="KW-0479">Metal-binding</keyword>
<evidence type="ECO:0000256" key="8">
    <source>
        <dbReference type="ARBA" id="ARBA00023014"/>
    </source>
</evidence>
<dbReference type="CDD" id="cd08881">
    <property type="entry name" value="RHO_alpha_C_NDO-like"/>
    <property type="match status" value="1"/>
</dbReference>
<feature type="domain" description="Rieske" evidence="10">
    <location>
        <begin position="58"/>
        <end position="142"/>
    </location>
</feature>
<dbReference type="EMBL" id="SMLL01000007">
    <property type="protein sequence ID" value="TFY97453.1"/>
    <property type="molecule type" value="Genomic_DNA"/>
</dbReference>
<dbReference type="GO" id="GO:0051537">
    <property type="term" value="F:2 iron, 2 sulfur cluster binding"/>
    <property type="evidence" value="ECO:0007669"/>
    <property type="project" value="UniProtKB-KW"/>
</dbReference>
<name>A0A4Z0BG74_9BURK</name>